<dbReference type="InterPro" id="IPR002931">
    <property type="entry name" value="Transglutaminase-like"/>
</dbReference>
<gene>
    <name evidence="4" type="ORF">HP438_09380</name>
</gene>
<evidence type="ECO:0000259" key="3">
    <source>
        <dbReference type="Pfam" id="PF12969"/>
    </source>
</evidence>
<feature type="domain" description="Transglutaminase-like" evidence="2">
    <location>
        <begin position="289"/>
        <end position="370"/>
    </location>
</feature>
<evidence type="ECO:0000259" key="2">
    <source>
        <dbReference type="Pfam" id="PF01841"/>
    </source>
</evidence>
<dbReference type="InterPro" id="IPR024618">
    <property type="entry name" value="DUF3857"/>
</dbReference>
<dbReference type="Proteomes" id="UP000536441">
    <property type="component" value="Unassembled WGS sequence"/>
</dbReference>
<evidence type="ECO:0000313" key="4">
    <source>
        <dbReference type="EMBL" id="NUU47185.1"/>
    </source>
</evidence>
<dbReference type="Pfam" id="PF01841">
    <property type="entry name" value="Transglut_core"/>
    <property type="match status" value="1"/>
</dbReference>
<dbReference type="Pfam" id="PF12969">
    <property type="entry name" value="DUF3857"/>
    <property type="match status" value="1"/>
</dbReference>
<dbReference type="SUPFAM" id="SSF54001">
    <property type="entry name" value="Cysteine proteinases"/>
    <property type="match status" value="1"/>
</dbReference>
<evidence type="ECO:0000256" key="1">
    <source>
        <dbReference type="SAM" id="MobiDB-lite"/>
    </source>
</evidence>
<comment type="caution">
    <text evidence="4">The sequence shown here is derived from an EMBL/GenBank/DDBJ whole genome shotgun (WGS) entry which is preliminary data.</text>
</comment>
<accession>A0A7Y6B4A8</accession>
<dbReference type="AlphaFoldDB" id="A0A7Y6B4A8"/>
<dbReference type="Gene3D" id="2.60.40.3140">
    <property type="match status" value="1"/>
</dbReference>
<keyword evidence="5" id="KW-1185">Reference proteome</keyword>
<reference evidence="4 5" key="1">
    <citation type="submission" date="2020-05" db="EMBL/GenBank/DDBJ databases">
        <title>Genome Sequencing of Type Strains.</title>
        <authorList>
            <person name="Lemaire J.F."/>
            <person name="Inderbitzin P."/>
            <person name="Gregorio O.A."/>
            <person name="Collins S.B."/>
            <person name="Wespe N."/>
            <person name="Knight-Connoni V."/>
        </authorList>
    </citation>
    <scope>NUCLEOTIDE SEQUENCE [LARGE SCALE GENOMIC DNA]</scope>
    <source>
        <strain evidence="4 5">DSM 100049</strain>
    </source>
</reference>
<sequence length="689" mass="74787">MAFALVSVLAAGGAEAQTGRTQTGKAAGQPAEAERGPITGPTPAWVTRSAPLTVPDNVGGPLFMRRQDVVAHITDQGQAQYMGYQVRILQSNALQIGNIAIAWDPAAGPPIVHGIHVLRDGQTIDVMKAAAFEVLRREDKLEEAMLDGTLTAVLRVPDLRVGDELDVEWTTFSKDPTMGGQASGLLVLAASPAPGRYHLGLNWDAGQKPQLKISPDMTAALKPQANGVDFDFDNPATLTPPKDAPPRYQWQRIVEYSDFGDWPSVSRHFAPLYVKAAALPPASPLRQEAAKIAAAHGRPLDRAAAALKLVQQDVRYIYVGLNGGNLTPASADETWQRRYGDCKGKTALLLALLRELGIEAEPVLINSSGTDDGFDQRLAGPQLFDHVLVRAHIEGATYWLDGTMPAVVPPAARPVFPVQWVLPLTTRGEALEKLDWQVASVPDDTTLFDIDARAGFDKPARITSTTITRGVAGLQQQMQFSAVTPGQMLDAFRQQMTGDFWQAIDNVQWRFDQKAQASILTIAGTGTVDWDKDDDGGRSFALPGGGFSPPDRRVRSADQPRDVPFYAKPEYSCHVTTVRLPAGTEARQWSSKPSFDTMMFGRHYRRAWEMRDGTIRMVRGARVERPEIDAAAAERDNGRIAAFDNSMAYIFYAPKGKKPAVGRGETVPATDGHDWIADPSPCMPSTGGA</sequence>
<feature type="region of interest" description="Disordered" evidence="1">
    <location>
        <begin position="16"/>
        <end position="40"/>
    </location>
</feature>
<organism evidence="4 5">
    <name type="scientific">Sphingomonas zeae</name>
    <dbReference type="NCBI Taxonomy" id="1646122"/>
    <lineage>
        <taxon>Bacteria</taxon>
        <taxon>Pseudomonadati</taxon>
        <taxon>Pseudomonadota</taxon>
        <taxon>Alphaproteobacteria</taxon>
        <taxon>Sphingomonadales</taxon>
        <taxon>Sphingomonadaceae</taxon>
        <taxon>Sphingomonas</taxon>
    </lineage>
</organism>
<dbReference type="InterPro" id="IPR038765">
    <property type="entry name" value="Papain-like_cys_pep_sf"/>
</dbReference>
<dbReference type="EMBL" id="JABMCH010000062">
    <property type="protein sequence ID" value="NUU47185.1"/>
    <property type="molecule type" value="Genomic_DNA"/>
</dbReference>
<proteinExistence type="predicted"/>
<feature type="region of interest" description="Disordered" evidence="1">
    <location>
        <begin position="665"/>
        <end position="689"/>
    </location>
</feature>
<evidence type="ECO:0000313" key="5">
    <source>
        <dbReference type="Proteomes" id="UP000536441"/>
    </source>
</evidence>
<name>A0A7Y6B4A8_9SPHN</name>
<dbReference type="Gene3D" id="3.10.620.30">
    <property type="match status" value="1"/>
</dbReference>
<protein>
    <submittedName>
        <fullName evidence="4">DUF3857 domain-containing transglutaminase family protein</fullName>
    </submittedName>
</protein>
<feature type="domain" description="DUF3857" evidence="3">
    <location>
        <begin position="77"/>
        <end position="226"/>
    </location>
</feature>